<organism evidence="5 6">
    <name type="scientific">Candidatus Merdivicinus excrementipullorum</name>
    <dbReference type="NCBI Taxonomy" id="2840867"/>
    <lineage>
        <taxon>Bacteria</taxon>
        <taxon>Bacillati</taxon>
        <taxon>Bacillota</taxon>
        <taxon>Clostridia</taxon>
        <taxon>Eubacteriales</taxon>
        <taxon>Oscillospiraceae</taxon>
        <taxon>Oscillospiraceae incertae sedis</taxon>
        <taxon>Candidatus Merdivicinus</taxon>
    </lineage>
</organism>
<reference evidence="5" key="2">
    <citation type="journal article" date="2021" name="PeerJ">
        <title>Extensive microbial diversity within the chicken gut microbiome revealed by metagenomics and culture.</title>
        <authorList>
            <person name="Gilroy R."/>
            <person name="Ravi A."/>
            <person name="Getino M."/>
            <person name="Pursley I."/>
            <person name="Horton D.L."/>
            <person name="Alikhan N.F."/>
            <person name="Baker D."/>
            <person name="Gharbi K."/>
            <person name="Hall N."/>
            <person name="Watson M."/>
            <person name="Adriaenssens E.M."/>
            <person name="Foster-Nyarko E."/>
            <person name="Jarju S."/>
            <person name="Secka A."/>
            <person name="Antonio M."/>
            <person name="Oren A."/>
            <person name="Chaudhuri R.R."/>
            <person name="La Ragione R."/>
            <person name="Hildebrand F."/>
            <person name="Pallen M.J."/>
        </authorList>
    </citation>
    <scope>NUCLEOTIDE SEQUENCE</scope>
    <source>
        <strain evidence="5">CHK199-13235</strain>
    </source>
</reference>
<feature type="domain" description="HTH arsR-type" evidence="4">
    <location>
        <begin position="255"/>
        <end position="348"/>
    </location>
</feature>
<dbReference type="Proteomes" id="UP000824002">
    <property type="component" value="Unassembled WGS sequence"/>
</dbReference>
<keyword evidence="3" id="KW-0804">Transcription</keyword>
<dbReference type="PRINTS" id="PR00778">
    <property type="entry name" value="HTHARSR"/>
</dbReference>
<proteinExistence type="predicted"/>
<dbReference type="NCBIfam" id="NF033788">
    <property type="entry name" value="HTH_metalloreg"/>
    <property type="match status" value="1"/>
</dbReference>
<dbReference type="PANTHER" id="PTHR33154:SF18">
    <property type="entry name" value="ARSENICAL RESISTANCE OPERON REPRESSOR"/>
    <property type="match status" value="1"/>
</dbReference>
<evidence type="ECO:0000256" key="3">
    <source>
        <dbReference type="ARBA" id="ARBA00023163"/>
    </source>
</evidence>
<evidence type="ECO:0000256" key="1">
    <source>
        <dbReference type="ARBA" id="ARBA00023015"/>
    </source>
</evidence>
<dbReference type="Pfam" id="PF01022">
    <property type="entry name" value="HTH_5"/>
    <property type="match status" value="1"/>
</dbReference>
<dbReference type="GO" id="GO:0003677">
    <property type="term" value="F:DNA binding"/>
    <property type="evidence" value="ECO:0007669"/>
    <property type="project" value="UniProtKB-KW"/>
</dbReference>
<dbReference type="Gene3D" id="1.10.10.10">
    <property type="entry name" value="Winged helix-like DNA-binding domain superfamily/Winged helix DNA-binding domain"/>
    <property type="match status" value="1"/>
</dbReference>
<dbReference type="AlphaFoldDB" id="A0A9D1FP31"/>
<protein>
    <submittedName>
        <fullName evidence="5">Winged helix-turn-helix transcriptional regulator</fullName>
    </submittedName>
</protein>
<keyword evidence="2" id="KW-0238">DNA-binding</keyword>
<dbReference type="InterPro" id="IPR036390">
    <property type="entry name" value="WH_DNA-bd_sf"/>
</dbReference>
<evidence type="ECO:0000313" key="5">
    <source>
        <dbReference type="EMBL" id="HIS77293.1"/>
    </source>
</evidence>
<evidence type="ECO:0000313" key="6">
    <source>
        <dbReference type="Proteomes" id="UP000824002"/>
    </source>
</evidence>
<dbReference type="PANTHER" id="PTHR33154">
    <property type="entry name" value="TRANSCRIPTIONAL REGULATOR, ARSR FAMILY"/>
    <property type="match status" value="1"/>
</dbReference>
<name>A0A9D1FP31_9FIRM</name>
<reference evidence="5" key="1">
    <citation type="submission" date="2020-10" db="EMBL/GenBank/DDBJ databases">
        <authorList>
            <person name="Gilroy R."/>
        </authorList>
    </citation>
    <scope>NUCLEOTIDE SEQUENCE</scope>
    <source>
        <strain evidence="5">CHK199-13235</strain>
    </source>
</reference>
<dbReference type="SUPFAM" id="SSF46785">
    <property type="entry name" value="Winged helix' DNA-binding domain"/>
    <property type="match status" value="1"/>
</dbReference>
<dbReference type="InterPro" id="IPR051081">
    <property type="entry name" value="HTH_MetalResp_TranReg"/>
</dbReference>
<keyword evidence="1" id="KW-0805">Transcription regulation</keyword>
<dbReference type="EMBL" id="DVJP01000072">
    <property type="protein sequence ID" value="HIS77293.1"/>
    <property type="molecule type" value="Genomic_DNA"/>
</dbReference>
<evidence type="ECO:0000256" key="2">
    <source>
        <dbReference type="ARBA" id="ARBA00023125"/>
    </source>
</evidence>
<gene>
    <name evidence="5" type="ORF">IAB51_10895</name>
</gene>
<dbReference type="InterPro" id="IPR001845">
    <property type="entry name" value="HTH_ArsR_DNA-bd_dom"/>
</dbReference>
<sequence>MKLEPFHLYLEAFGLLWQKCTQNSISEVEDAVGHRASDPQLARELIEPYREMLEVCGDISLPESPLFQRIFRQDGLDSRLFQPLFMAYYSPTDSRPPLEQMRAGLRERGVRRFLAAALDDEADDAQADSLSEEELLKRIHQEAVTPEGRAAILEIALFPETYVAQLAELLEQIAGKIEPVIQKHRDKFRYAEEFFAAPGLDTRMRDRVHLRVPEDTIVFPSLSAFNFALMYQLPGSEKPYFVLGILFCGVDLFSQAQLSGQQIAGRLKLLGDSTKLEILRILSEGPAYQTELAKRLKLTTPTVSHHMSLLTQGNFITDEVRDNRIYYHLNPEGVDELSENLRRYLGLC</sequence>
<accession>A0A9D1FP31</accession>
<dbReference type="SMART" id="SM00418">
    <property type="entry name" value="HTH_ARSR"/>
    <property type="match status" value="1"/>
</dbReference>
<comment type="caution">
    <text evidence="5">The sequence shown here is derived from an EMBL/GenBank/DDBJ whole genome shotgun (WGS) entry which is preliminary data.</text>
</comment>
<dbReference type="GO" id="GO:0003700">
    <property type="term" value="F:DNA-binding transcription factor activity"/>
    <property type="evidence" value="ECO:0007669"/>
    <property type="project" value="InterPro"/>
</dbReference>
<dbReference type="InterPro" id="IPR011991">
    <property type="entry name" value="ArsR-like_HTH"/>
</dbReference>
<dbReference type="PROSITE" id="PS50987">
    <property type="entry name" value="HTH_ARSR_2"/>
    <property type="match status" value="1"/>
</dbReference>
<dbReference type="InterPro" id="IPR036388">
    <property type="entry name" value="WH-like_DNA-bd_sf"/>
</dbReference>
<dbReference type="CDD" id="cd00090">
    <property type="entry name" value="HTH_ARSR"/>
    <property type="match status" value="1"/>
</dbReference>
<evidence type="ECO:0000259" key="4">
    <source>
        <dbReference type="PROSITE" id="PS50987"/>
    </source>
</evidence>